<dbReference type="AlphaFoldDB" id="A0A5C3NSI5"/>
<keyword evidence="2" id="KW-1185">Reference proteome</keyword>
<reference evidence="1 2" key="1">
    <citation type="journal article" date="2019" name="Nat. Ecol. Evol.">
        <title>Megaphylogeny resolves global patterns of mushroom evolution.</title>
        <authorList>
            <person name="Varga T."/>
            <person name="Krizsan K."/>
            <person name="Foldi C."/>
            <person name="Dima B."/>
            <person name="Sanchez-Garcia M."/>
            <person name="Sanchez-Ramirez S."/>
            <person name="Szollosi G.J."/>
            <person name="Szarkandi J.G."/>
            <person name="Papp V."/>
            <person name="Albert L."/>
            <person name="Andreopoulos W."/>
            <person name="Angelini C."/>
            <person name="Antonin V."/>
            <person name="Barry K.W."/>
            <person name="Bougher N.L."/>
            <person name="Buchanan P."/>
            <person name="Buyck B."/>
            <person name="Bense V."/>
            <person name="Catcheside P."/>
            <person name="Chovatia M."/>
            <person name="Cooper J."/>
            <person name="Damon W."/>
            <person name="Desjardin D."/>
            <person name="Finy P."/>
            <person name="Geml J."/>
            <person name="Haridas S."/>
            <person name="Hughes K."/>
            <person name="Justo A."/>
            <person name="Karasinski D."/>
            <person name="Kautmanova I."/>
            <person name="Kiss B."/>
            <person name="Kocsube S."/>
            <person name="Kotiranta H."/>
            <person name="LaButti K.M."/>
            <person name="Lechner B.E."/>
            <person name="Liimatainen K."/>
            <person name="Lipzen A."/>
            <person name="Lukacs Z."/>
            <person name="Mihaltcheva S."/>
            <person name="Morgado L.N."/>
            <person name="Niskanen T."/>
            <person name="Noordeloos M.E."/>
            <person name="Ohm R.A."/>
            <person name="Ortiz-Santana B."/>
            <person name="Ovrebo C."/>
            <person name="Racz N."/>
            <person name="Riley R."/>
            <person name="Savchenko A."/>
            <person name="Shiryaev A."/>
            <person name="Soop K."/>
            <person name="Spirin V."/>
            <person name="Szebenyi C."/>
            <person name="Tomsovsky M."/>
            <person name="Tulloss R.E."/>
            <person name="Uehling J."/>
            <person name="Grigoriev I.V."/>
            <person name="Vagvolgyi C."/>
            <person name="Papp T."/>
            <person name="Martin F.M."/>
            <person name="Miettinen O."/>
            <person name="Hibbett D.S."/>
            <person name="Nagy L.G."/>
        </authorList>
    </citation>
    <scope>NUCLEOTIDE SEQUENCE [LARGE SCALE GENOMIC DNA]</scope>
    <source>
        <strain evidence="1 2">HHB13444</strain>
    </source>
</reference>
<dbReference type="STRING" id="1314778.A0A5C3NSI5"/>
<protein>
    <submittedName>
        <fullName evidence="1">Uncharacterized protein</fullName>
    </submittedName>
</protein>
<evidence type="ECO:0000313" key="1">
    <source>
        <dbReference type="EMBL" id="TFK80285.1"/>
    </source>
</evidence>
<accession>A0A5C3NSI5</accession>
<dbReference type="Proteomes" id="UP000308197">
    <property type="component" value="Unassembled WGS sequence"/>
</dbReference>
<name>A0A5C3NSI5_9APHY</name>
<sequence length="102" mass="11598">MWNHTLEKLVFTPQEIATMGAPHRRTIYLASLEAHIDRLHEQLLGYSLAPVPFEQLEPYRGLNAKTAKSMVSGLQHDAGEIKLKILELERANKSLEQTLGRH</sequence>
<dbReference type="EMBL" id="ML211807">
    <property type="protein sequence ID" value="TFK80285.1"/>
    <property type="molecule type" value="Genomic_DNA"/>
</dbReference>
<proteinExistence type="predicted"/>
<dbReference type="InParanoid" id="A0A5C3NSI5"/>
<gene>
    <name evidence="1" type="ORF">K466DRAFT_591946</name>
</gene>
<organism evidence="1 2">
    <name type="scientific">Polyporus arcularius HHB13444</name>
    <dbReference type="NCBI Taxonomy" id="1314778"/>
    <lineage>
        <taxon>Eukaryota</taxon>
        <taxon>Fungi</taxon>
        <taxon>Dikarya</taxon>
        <taxon>Basidiomycota</taxon>
        <taxon>Agaricomycotina</taxon>
        <taxon>Agaricomycetes</taxon>
        <taxon>Polyporales</taxon>
        <taxon>Polyporaceae</taxon>
        <taxon>Polyporus</taxon>
    </lineage>
</organism>
<evidence type="ECO:0000313" key="2">
    <source>
        <dbReference type="Proteomes" id="UP000308197"/>
    </source>
</evidence>